<comment type="subunit">
    <text evidence="6">Part of the multisubunit transport protein particle (TRAPP) complex.</text>
</comment>
<name>A0AAW2ZKV0_9EUKA</name>
<keyword evidence="8" id="KW-1185">Reference proteome</keyword>
<comment type="similarity">
    <text evidence="5">Belongs to the TRAPP small subunits family. BET5 subfamily.</text>
</comment>
<dbReference type="AlphaFoldDB" id="A0AAW2ZKV0"/>
<evidence type="ECO:0000256" key="1">
    <source>
        <dbReference type="ARBA" id="ARBA00022448"/>
    </source>
</evidence>
<evidence type="ECO:0000256" key="3">
    <source>
        <dbReference type="ARBA" id="ARBA00022892"/>
    </source>
</evidence>
<dbReference type="PANTHER" id="PTHR23249:SF16">
    <property type="entry name" value="TRAFFICKING PROTEIN PARTICLE COMPLEX SUBUNIT 1"/>
    <property type="match status" value="1"/>
</dbReference>
<protein>
    <recommendedName>
        <fullName evidence="6">Trafficking protein particle complex subunit</fullName>
    </recommendedName>
</protein>
<evidence type="ECO:0000313" key="7">
    <source>
        <dbReference type="EMBL" id="KAL0489420.1"/>
    </source>
</evidence>
<dbReference type="EMBL" id="JAOPGA020001558">
    <property type="protein sequence ID" value="KAL0489420.1"/>
    <property type="molecule type" value="Genomic_DNA"/>
</dbReference>
<keyword evidence="1 6" id="KW-0813">Transport</keyword>
<organism evidence="7 8">
    <name type="scientific">Acrasis kona</name>
    <dbReference type="NCBI Taxonomy" id="1008807"/>
    <lineage>
        <taxon>Eukaryota</taxon>
        <taxon>Discoba</taxon>
        <taxon>Heterolobosea</taxon>
        <taxon>Tetramitia</taxon>
        <taxon>Eutetramitia</taxon>
        <taxon>Acrasidae</taxon>
        <taxon>Acrasis</taxon>
    </lineage>
</organism>
<reference evidence="7 8" key="1">
    <citation type="submission" date="2024-03" db="EMBL/GenBank/DDBJ databases">
        <title>The Acrasis kona genome and developmental transcriptomes reveal deep origins of eukaryotic multicellular pathways.</title>
        <authorList>
            <person name="Sheikh S."/>
            <person name="Fu C.-J."/>
            <person name="Brown M.W."/>
            <person name="Baldauf S.L."/>
        </authorList>
    </citation>
    <scope>NUCLEOTIDE SEQUENCE [LARGE SCALE GENOMIC DNA]</scope>
    <source>
        <strain evidence="7 8">ATCC MYA-3509</strain>
    </source>
</reference>
<comment type="caution">
    <text evidence="7">The sequence shown here is derived from an EMBL/GenBank/DDBJ whole genome shotgun (WGS) entry which is preliminary data.</text>
</comment>
<sequence>MVLYSCHIFNRQGTCIYHREWNQKAKKTEQQLEEEYKLMYGMIFSLKQFVTGIAPKESECFHSFKTNTYKLHFYESPTGFKFIIITDPNVAQLTDHLKHIYQKIFVEFAATNALHKVDGKIEGFLFAQQLQTYVEQWGWYN</sequence>
<dbReference type="GO" id="GO:0030008">
    <property type="term" value="C:TRAPP complex"/>
    <property type="evidence" value="ECO:0007669"/>
    <property type="project" value="UniProtKB-UniRule"/>
</dbReference>
<dbReference type="CDD" id="cd14855">
    <property type="entry name" value="TRAPPC1_MUM2"/>
    <property type="match status" value="1"/>
</dbReference>
<dbReference type="Pfam" id="PF04099">
    <property type="entry name" value="Sybindin"/>
    <property type="match status" value="1"/>
</dbReference>
<dbReference type="Gene3D" id="3.30.450.70">
    <property type="match status" value="1"/>
</dbReference>
<keyword evidence="3 6" id="KW-0931">ER-Golgi transport</keyword>
<proteinExistence type="inferred from homology"/>
<keyword evidence="4 6" id="KW-0333">Golgi apparatus</keyword>
<evidence type="ECO:0000256" key="5">
    <source>
        <dbReference type="ARBA" id="ARBA00038167"/>
    </source>
</evidence>
<dbReference type="InterPro" id="IPR011012">
    <property type="entry name" value="Longin-like_dom_sf"/>
</dbReference>
<keyword evidence="2 6" id="KW-0256">Endoplasmic reticulum</keyword>
<dbReference type="SUPFAM" id="SSF64356">
    <property type="entry name" value="SNARE-like"/>
    <property type="match status" value="1"/>
</dbReference>
<evidence type="ECO:0000256" key="6">
    <source>
        <dbReference type="RuleBase" id="RU366065"/>
    </source>
</evidence>
<dbReference type="GO" id="GO:0005794">
    <property type="term" value="C:Golgi apparatus"/>
    <property type="evidence" value="ECO:0007669"/>
    <property type="project" value="UniProtKB-SubCell"/>
</dbReference>
<dbReference type="SMART" id="SM01399">
    <property type="entry name" value="Sybindin"/>
    <property type="match status" value="1"/>
</dbReference>
<dbReference type="PANTHER" id="PTHR23249">
    <property type="entry name" value="TRAFFICKING PROTEIN PARTICLE COMPLEX SUBUNIT"/>
    <property type="match status" value="1"/>
</dbReference>
<gene>
    <name evidence="7" type="ORF">AKO1_009165</name>
</gene>
<dbReference type="GO" id="GO:0006888">
    <property type="term" value="P:endoplasmic reticulum to Golgi vesicle-mediated transport"/>
    <property type="evidence" value="ECO:0007669"/>
    <property type="project" value="UniProtKB-UniRule"/>
</dbReference>
<accession>A0AAW2ZKV0</accession>
<evidence type="ECO:0000256" key="2">
    <source>
        <dbReference type="ARBA" id="ARBA00022824"/>
    </source>
</evidence>
<dbReference type="InterPro" id="IPR007233">
    <property type="entry name" value="TRAPPC"/>
</dbReference>
<dbReference type="Proteomes" id="UP001431209">
    <property type="component" value="Unassembled WGS sequence"/>
</dbReference>
<evidence type="ECO:0000256" key="4">
    <source>
        <dbReference type="ARBA" id="ARBA00023034"/>
    </source>
</evidence>
<evidence type="ECO:0000313" key="8">
    <source>
        <dbReference type="Proteomes" id="UP001431209"/>
    </source>
</evidence>
<comment type="subcellular location">
    <subcellularLocation>
        <location evidence="6">Endoplasmic reticulum</location>
    </subcellularLocation>
    <subcellularLocation>
        <location evidence="6">Golgi apparatus</location>
        <location evidence="6">cis-Golgi network</location>
    </subcellularLocation>
</comment>
<dbReference type="GO" id="GO:0005783">
    <property type="term" value="C:endoplasmic reticulum"/>
    <property type="evidence" value="ECO:0007669"/>
    <property type="project" value="UniProtKB-SubCell"/>
</dbReference>